<evidence type="ECO:0000256" key="3">
    <source>
        <dbReference type="ARBA" id="ARBA00023015"/>
    </source>
</evidence>
<dbReference type="Gene3D" id="4.10.240.10">
    <property type="entry name" value="Zn(2)-C6 fungal-type DNA-binding domain"/>
    <property type="match status" value="1"/>
</dbReference>
<dbReference type="GO" id="GO:0003677">
    <property type="term" value="F:DNA binding"/>
    <property type="evidence" value="ECO:0007669"/>
    <property type="project" value="InterPro"/>
</dbReference>
<gene>
    <name evidence="8" type="ORF">FB567DRAFT_15338</name>
</gene>
<proteinExistence type="predicted"/>
<feature type="domain" description="Zn(2)-C6 fungal-type" evidence="7">
    <location>
        <begin position="37"/>
        <end position="67"/>
    </location>
</feature>
<dbReference type="InterPro" id="IPR050815">
    <property type="entry name" value="TF_fung"/>
</dbReference>
<protein>
    <submittedName>
        <fullName evidence="8">Fungal-specific transcription factor domain-containing protein</fullName>
    </submittedName>
</protein>
<feature type="region of interest" description="Disordered" evidence="6">
    <location>
        <begin position="100"/>
        <end position="125"/>
    </location>
</feature>
<dbReference type="CDD" id="cd12148">
    <property type="entry name" value="fungal_TF_MHR"/>
    <property type="match status" value="1"/>
</dbReference>
<evidence type="ECO:0000313" key="8">
    <source>
        <dbReference type="EMBL" id="KAH7094883.1"/>
    </source>
</evidence>
<keyword evidence="3" id="KW-0805">Transcription regulation</keyword>
<evidence type="ECO:0000256" key="6">
    <source>
        <dbReference type="SAM" id="MobiDB-lite"/>
    </source>
</evidence>
<dbReference type="GO" id="GO:0005634">
    <property type="term" value="C:nucleus"/>
    <property type="evidence" value="ECO:0007669"/>
    <property type="project" value="UniProtKB-SubCell"/>
</dbReference>
<keyword evidence="5" id="KW-0539">Nucleus</keyword>
<dbReference type="PROSITE" id="PS50048">
    <property type="entry name" value="ZN2_CY6_FUNGAL_2"/>
    <property type="match status" value="1"/>
</dbReference>
<feature type="region of interest" description="Disordered" evidence="6">
    <location>
        <begin position="69"/>
        <end position="88"/>
    </location>
</feature>
<dbReference type="SMART" id="SM00906">
    <property type="entry name" value="Fungal_trans"/>
    <property type="match status" value="1"/>
</dbReference>
<dbReference type="Pfam" id="PF00172">
    <property type="entry name" value="Zn_clus"/>
    <property type="match status" value="1"/>
</dbReference>
<dbReference type="InterPro" id="IPR001138">
    <property type="entry name" value="Zn2Cys6_DnaBD"/>
</dbReference>
<feature type="compositionally biased region" description="Polar residues" evidence="6">
    <location>
        <begin position="103"/>
        <end position="125"/>
    </location>
</feature>
<comment type="caution">
    <text evidence="8">The sequence shown here is derived from an EMBL/GenBank/DDBJ whole genome shotgun (WGS) entry which is preliminary data.</text>
</comment>
<evidence type="ECO:0000256" key="5">
    <source>
        <dbReference type="ARBA" id="ARBA00023242"/>
    </source>
</evidence>
<dbReference type="Pfam" id="PF04082">
    <property type="entry name" value="Fungal_trans"/>
    <property type="match status" value="1"/>
</dbReference>
<keyword evidence="9" id="KW-1185">Reference proteome</keyword>
<dbReference type="CDD" id="cd00067">
    <property type="entry name" value="GAL4"/>
    <property type="match status" value="1"/>
</dbReference>
<evidence type="ECO:0000259" key="7">
    <source>
        <dbReference type="PROSITE" id="PS50048"/>
    </source>
</evidence>
<dbReference type="InterPro" id="IPR007219">
    <property type="entry name" value="XnlR_reg_dom"/>
</dbReference>
<accession>A0A8K0W4H0</accession>
<organism evidence="8 9">
    <name type="scientific">Paraphoma chrysanthemicola</name>
    <dbReference type="NCBI Taxonomy" id="798071"/>
    <lineage>
        <taxon>Eukaryota</taxon>
        <taxon>Fungi</taxon>
        <taxon>Dikarya</taxon>
        <taxon>Ascomycota</taxon>
        <taxon>Pezizomycotina</taxon>
        <taxon>Dothideomycetes</taxon>
        <taxon>Pleosporomycetidae</taxon>
        <taxon>Pleosporales</taxon>
        <taxon>Pleosporineae</taxon>
        <taxon>Phaeosphaeriaceae</taxon>
        <taxon>Paraphoma</taxon>
    </lineage>
</organism>
<feature type="region of interest" description="Disordered" evidence="6">
    <location>
        <begin position="166"/>
        <end position="191"/>
    </location>
</feature>
<dbReference type="GO" id="GO:0006351">
    <property type="term" value="P:DNA-templated transcription"/>
    <property type="evidence" value="ECO:0007669"/>
    <property type="project" value="InterPro"/>
</dbReference>
<sequence length="694" mass="78295">MTSPTAVFSPLHDTQDTLPQSQMAIEADPHPRFHTRACEECHRKKTKCDMLLPNCGLCRRIERPCRYPLKRRRPSSTGSRQSKSLRLTENIARILDILDRPATSPSTGPQHASPSVQPSQDSHSLFQTNTTLDESSHRTVTNGYQFEQDLPTAVQNYQMFQAMNNAAGRADSRSTPSQAGTDSRQDNTSGVQVSLEVANDLIETFFTHIQPWLPLLHKPRFLARCRNELRTGDDALVDTSDDLRLLLYSLFALSARFSTSTSLSAISPLMRGRSFAASATKVYSAIQETDCASFTYLQGCILLAFHHYTTKIDQQGWILTGVCTRLAYDLGLSDIDEEEPSDPSVDHWVYLEEQRRAWWLVWELDTFGSKVGGRSFAVDRHSFSVKLPVADDVWFSETMQQSNRLLTSTTECCMSLEGSENQCPRAWFLIANHLSSMVLKELEKKTGLDQNSLTNLLNAVNCLRLSLPSHMEMRTPVSLLEPDSVNYDNWKSGTQLFIISMYALVESALAPLQSQNLIFGPGLELPAEMSRIQSVRENSISMLISRWPVDSMAIAHPFFMWMFLSLPLHNNDTLQERASESFQLMIELILKRFATKWDLATEALAVSRIVNLPRSDATIPTTLKKRFAFFFPKRRPSAVQLDYDLVCTEQDDLANIDLQLQYMYQPDNGSGLESYPGPLSAEASDCNEHNLFKA</sequence>
<feature type="compositionally biased region" description="Polar residues" evidence="6">
    <location>
        <begin position="75"/>
        <end position="87"/>
    </location>
</feature>
<dbReference type="Proteomes" id="UP000813461">
    <property type="component" value="Unassembled WGS sequence"/>
</dbReference>
<name>A0A8K0W4H0_9PLEO</name>
<evidence type="ECO:0000256" key="2">
    <source>
        <dbReference type="ARBA" id="ARBA00022723"/>
    </source>
</evidence>
<keyword evidence="2" id="KW-0479">Metal-binding</keyword>
<evidence type="ECO:0000313" key="9">
    <source>
        <dbReference type="Proteomes" id="UP000813461"/>
    </source>
</evidence>
<evidence type="ECO:0000256" key="4">
    <source>
        <dbReference type="ARBA" id="ARBA00023163"/>
    </source>
</evidence>
<dbReference type="EMBL" id="JAGMVJ010000001">
    <property type="protein sequence ID" value="KAH7094883.1"/>
    <property type="molecule type" value="Genomic_DNA"/>
</dbReference>
<dbReference type="PANTHER" id="PTHR47338:SF5">
    <property type="entry name" value="ZN(II)2CYS6 TRANSCRIPTION FACTOR (EUROFUNG)"/>
    <property type="match status" value="1"/>
</dbReference>
<keyword evidence="4" id="KW-0804">Transcription</keyword>
<dbReference type="GO" id="GO:0000981">
    <property type="term" value="F:DNA-binding transcription factor activity, RNA polymerase II-specific"/>
    <property type="evidence" value="ECO:0007669"/>
    <property type="project" value="InterPro"/>
</dbReference>
<comment type="subcellular location">
    <subcellularLocation>
        <location evidence="1">Nucleus</location>
    </subcellularLocation>
</comment>
<feature type="compositionally biased region" description="Polar residues" evidence="6">
    <location>
        <begin position="173"/>
        <end position="191"/>
    </location>
</feature>
<dbReference type="AlphaFoldDB" id="A0A8K0W4H0"/>
<dbReference type="SMART" id="SM00066">
    <property type="entry name" value="GAL4"/>
    <property type="match status" value="1"/>
</dbReference>
<dbReference type="InterPro" id="IPR036864">
    <property type="entry name" value="Zn2-C6_fun-type_DNA-bd_sf"/>
</dbReference>
<dbReference type="GO" id="GO:0008270">
    <property type="term" value="F:zinc ion binding"/>
    <property type="evidence" value="ECO:0007669"/>
    <property type="project" value="InterPro"/>
</dbReference>
<evidence type="ECO:0000256" key="1">
    <source>
        <dbReference type="ARBA" id="ARBA00004123"/>
    </source>
</evidence>
<dbReference type="PROSITE" id="PS00463">
    <property type="entry name" value="ZN2_CY6_FUNGAL_1"/>
    <property type="match status" value="1"/>
</dbReference>
<dbReference type="SUPFAM" id="SSF57701">
    <property type="entry name" value="Zn2/Cys6 DNA-binding domain"/>
    <property type="match status" value="1"/>
</dbReference>
<dbReference type="OrthoDB" id="3862662at2759"/>
<reference evidence="8" key="1">
    <citation type="journal article" date="2021" name="Nat. Commun.">
        <title>Genetic determinants of endophytism in the Arabidopsis root mycobiome.</title>
        <authorList>
            <person name="Mesny F."/>
            <person name="Miyauchi S."/>
            <person name="Thiergart T."/>
            <person name="Pickel B."/>
            <person name="Atanasova L."/>
            <person name="Karlsson M."/>
            <person name="Huettel B."/>
            <person name="Barry K.W."/>
            <person name="Haridas S."/>
            <person name="Chen C."/>
            <person name="Bauer D."/>
            <person name="Andreopoulos W."/>
            <person name="Pangilinan J."/>
            <person name="LaButti K."/>
            <person name="Riley R."/>
            <person name="Lipzen A."/>
            <person name="Clum A."/>
            <person name="Drula E."/>
            <person name="Henrissat B."/>
            <person name="Kohler A."/>
            <person name="Grigoriev I.V."/>
            <person name="Martin F.M."/>
            <person name="Hacquard S."/>
        </authorList>
    </citation>
    <scope>NUCLEOTIDE SEQUENCE</scope>
    <source>
        <strain evidence="8">MPI-SDFR-AT-0120</strain>
    </source>
</reference>
<dbReference type="PANTHER" id="PTHR47338">
    <property type="entry name" value="ZN(II)2CYS6 TRANSCRIPTION FACTOR (EUROFUNG)-RELATED"/>
    <property type="match status" value="1"/>
</dbReference>